<sequence length="305" mass="33074">MKQLITVLAAILISTITYGQFQISASTGYSMSSAGMKLGEKINTSGIENTYGSYGEGLNFQVRGTYYFTNKFGIDLALGYLRGADKTVSEVNIPNTSIDAIARARAFGAATSMVYKFTDNFYGRLGALVKVGGKTEAVVYSKSVFSDAQADGQGLPRGSYSETNYVEDYHGHFPLGVVAALGYEINLTNNLNLFVEAEYYGISLKRKDSEITEFNTDIVLPDGTVAKSGLYTLDNLPKPTTNNENNVFLSTTYVDKISPAEAQAQEQAIEAGDSSHSTELSQKVPYSSFGINFGITYKFKNAAKK</sequence>
<organism evidence="1 2">
    <name type="scientific">Polaribacter butkevichii</name>
    <dbReference type="NCBI Taxonomy" id="218490"/>
    <lineage>
        <taxon>Bacteria</taxon>
        <taxon>Pseudomonadati</taxon>
        <taxon>Bacteroidota</taxon>
        <taxon>Flavobacteriia</taxon>
        <taxon>Flavobacteriales</taxon>
        <taxon>Flavobacteriaceae</taxon>
    </lineage>
</organism>
<evidence type="ECO:0000313" key="2">
    <source>
        <dbReference type="Proteomes" id="UP000247345"/>
    </source>
</evidence>
<dbReference type="EMBL" id="MSCK01000001">
    <property type="protein sequence ID" value="PQJ72964.1"/>
    <property type="molecule type" value="Genomic_DNA"/>
</dbReference>
<dbReference type="Gene3D" id="2.40.160.20">
    <property type="match status" value="1"/>
</dbReference>
<keyword evidence="2" id="KW-1185">Reference proteome</keyword>
<proteinExistence type="predicted"/>
<dbReference type="OrthoDB" id="1198954at2"/>
<reference evidence="1 2" key="1">
    <citation type="submission" date="2016-12" db="EMBL/GenBank/DDBJ databases">
        <title>Trade-off between light-utilization and light-protection in marine flavobacteria.</title>
        <authorList>
            <person name="Kumagai Y."/>
            <person name="Yoshizawa S."/>
            <person name="Kogure K."/>
            <person name="Iwasaki W."/>
        </authorList>
    </citation>
    <scope>NUCLEOTIDE SEQUENCE [LARGE SCALE GENOMIC DNA]</scope>
    <source>
        <strain evidence="1 2">KCTC 12100</strain>
    </source>
</reference>
<gene>
    <name evidence="1" type="ORF">BTO14_06705</name>
</gene>
<dbReference type="AlphaFoldDB" id="A0A2P6CDH9"/>
<protein>
    <submittedName>
        <fullName evidence="1">Uncharacterized protein</fullName>
    </submittedName>
</protein>
<name>A0A2P6CDH9_9FLAO</name>
<comment type="caution">
    <text evidence="1">The sequence shown here is derived from an EMBL/GenBank/DDBJ whole genome shotgun (WGS) entry which is preliminary data.</text>
</comment>
<dbReference type="SUPFAM" id="SSF56925">
    <property type="entry name" value="OMPA-like"/>
    <property type="match status" value="1"/>
</dbReference>
<evidence type="ECO:0000313" key="1">
    <source>
        <dbReference type="EMBL" id="PQJ72964.1"/>
    </source>
</evidence>
<dbReference type="RefSeq" id="WP_105048631.1">
    <property type="nucleotide sequence ID" value="NZ_CP150661.1"/>
</dbReference>
<accession>A0A2P6CDH9</accession>
<dbReference type="Proteomes" id="UP000247345">
    <property type="component" value="Unassembled WGS sequence"/>
</dbReference>
<dbReference type="InterPro" id="IPR011250">
    <property type="entry name" value="OMP/PagP_B-barrel"/>
</dbReference>